<dbReference type="EMBL" id="QJKJ01001486">
    <property type="protein sequence ID" value="RDY07360.1"/>
    <property type="molecule type" value="Genomic_DNA"/>
</dbReference>
<proteinExistence type="predicted"/>
<dbReference type="PANTHER" id="PTHR11439:SF483">
    <property type="entry name" value="PEPTIDE SYNTHASE GLIP-LIKE, PUTATIVE (AFU_ORTHOLOGUE AFUA_3G12920)-RELATED"/>
    <property type="match status" value="1"/>
</dbReference>
<feature type="non-terminal residue" evidence="1">
    <location>
        <position position="1"/>
    </location>
</feature>
<name>A0A371HX42_MUCPR</name>
<comment type="caution">
    <text evidence="1">The sequence shown here is derived from an EMBL/GenBank/DDBJ whole genome shotgun (WGS) entry which is preliminary data.</text>
</comment>
<dbReference type="Proteomes" id="UP000257109">
    <property type="component" value="Unassembled WGS sequence"/>
</dbReference>
<dbReference type="PANTHER" id="PTHR11439">
    <property type="entry name" value="GAG-POL-RELATED RETROTRANSPOSON"/>
    <property type="match status" value="1"/>
</dbReference>
<dbReference type="AlphaFoldDB" id="A0A371HX42"/>
<dbReference type="OrthoDB" id="1435454at2759"/>
<accession>A0A371HX42</accession>
<evidence type="ECO:0008006" key="3">
    <source>
        <dbReference type="Google" id="ProtNLM"/>
    </source>
</evidence>
<protein>
    <recommendedName>
        <fullName evidence="3">Mitochondrial protein</fullName>
    </recommendedName>
</protein>
<evidence type="ECO:0000313" key="1">
    <source>
        <dbReference type="EMBL" id="RDY07360.1"/>
    </source>
</evidence>
<evidence type="ECO:0000313" key="2">
    <source>
        <dbReference type="Proteomes" id="UP000257109"/>
    </source>
</evidence>
<gene>
    <name evidence="1" type="ORF">CR513_08544</name>
</gene>
<sequence length="70" mass="7845">MTNSRLIGYTNNDWADSIDDIKSMSRYAFSLGSEIFSWASKKQVTVVQSTTKVEYAVVAESTSQDTRRDG</sequence>
<reference evidence="1" key="1">
    <citation type="submission" date="2018-05" db="EMBL/GenBank/DDBJ databases">
        <title>Draft genome of Mucuna pruriens seed.</title>
        <authorList>
            <person name="Nnadi N.E."/>
            <person name="Vos R."/>
            <person name="Hasami M.H."/>
            <person name="Devisetty U.K."/>
            <person name="Aguiy J.C."/>
        </authorList>
    </citation>
    <scope>NUCLEOTIDE SEQUENCE [LARGE SCALE GENOMIC DNA]</scope>
    <source>
        <strain evidence="1">JCA_2017</strain>
    </source>
</reference>
<keyword evidence="2" id="KW-1185">Reference proteome</keyword>
<organism evidence="1 2">
    <name type="scientific">Mucuna pruriens</name>
    <name type="common">Velvet bean</name>
    <name type="synonym">Dolichos pruriens</name>
    <dbReference type="NCBI Taxonomy" id="157652"/>
    <lineage>
        <taxon>Eukaryota</taxon>
        <taxon>Viridiplantae</taxon>
        <taxon>Streptophyta</taxon>
        <taxon>Embryophyta</taxon>
        <taxon>Tracheophyta</taxon>
        <taxon>Spermatophyta</taxon>
        <taxon>Magnoliopsida</taxon>
        <taxon>eudicotyledons</taxon>
        <taxon>Gunneridae</taxon>
        <taxon>Pentapetalae</taxon>
        <taxon>rosids</taxon>
        <taxon>fabids</taxon>
        <taxon>Fabales</taxon>
        <taxon>Fabaceae</taxon>
        <taxon>Papilionoideae</taxon>
        <taxon>50 kb inversion clade</taxon>
        <taxon>NPAAA clade</taxon>
        <taxon>indigoferoid/millettioid clade</taxon>
        <taxon>Phaseoleae</taxon>
        <taxon>Mucuna</taxon>
    </lineage>
</organism>